<keyword evidence="2" id="KW-1185">Reference proteome</keyword>
<evidence type="ECO:0000313" key="2">
    <source>
        <dbReference type="Proteomes" id="UP001151760"/>
    </source>
</evidence>
<reference evidence="1" key="2">
    <citation type="submission" date="2022-01" db="EMBL/GenBank/DDBJ databases">
        <authorList>
            <person name="Yamashiro T."/>
            <person name="Shiraishi A."/>
            <person name="Satake H."/>
            <person name="Nakayama K."/>
        </authorList>
    </citation>
    <scope>NUCLEOTIDE SEQUENCE</scope>
</reference>
<organism evidence="1 2">
    <name type="scientific">Tanacetum coccineum</name>
    <dbReference type="NCBI Taxonomy" id="301880"/>
    <lineage>
        <taxon>Eukaryota</taxon>
        <taxon>Viridiplantae</taxon>
        <taxon>Streptophyta</taxon>
        <taxon>Embryophyta</taxon>
        <taxon>Tracheophyta</taxon>
        <taxon>Spermatophyta</taxon>
        <taxon>Magnoliopsida</taxon>
        <taxon>eudicotyledons</taxon>
        <taxon>Gunneridae</taxon>
        <taxon>Pentapetalae</taxon>
        <taxon>asterids</taxon>
        <taxon>campanulids</taxon>
        <taxon>Asterales</taxon>
        <taxon>Asteraceae</taxon>
        <taxon>Asteroideae</taxon>
        <taxon>Anthemideae</taxon>
        <taxon>Anthemidinae</taxon>
        <taxon>Tanacetum</taxon>
    </lineage>
</organism>
<proteinExistence type="predicted"/>
<protein>
    <submittedName>
        <fullName evidence="1">Uncharacterized protein</fullName>
    </submittedName>
</protein>
<sequence>VMAASTIPVSAEENLGDPIDIRVDIIHPVAFPAAAIMGTQAQHGEAIRGIQEHLLGMPIQEELTALRFRADIAEAENASLRARIKTIIAGLGLQTTEAIGEDYS</sequence>
<dbReference type="EMBL" id="BQNB010014607">
    <property type="protein sequence ID" value="GJT30219.1"/>
    <property type="molecule type" value="Genomic_DNA"/>
</dbReference>
<comment type="caution">
    <text evidence="1">The sequence shown here is derived from an EMBL/GenBank/DDBJ whole genome shotgun (WGS) entry which is preliminary data.</text>
</comment>
<reference evidence="1" key="1">
    <citation type="journal article" date="2022" name="Int. J. Mol. Sci.">
        <title>Draft Genome of Tanacetum Coccineum: Genomic Comparison of Closely Related Tanacetum-Family Plants.</title>
        <authorList>
            <person name="Yamashiro T."/>
            <person name="Shiraishi A."/>
            <person name="Nakayama K."/>
            <person name="Satake H."/>
        </authorList>
    </citation>
    <scope>NUCLEOTIDE SEQUENCE</scope>
</reference>
<name>A0ABQ5D067_9ASTR</name>
<dbReference type="Proteomes" id="UP001151760">
    <property type="component" value="Unassembled WGS sequence"/>
</dbReference>
<accession>A0ABQ5D067</accession>
<feature type="non-terminal residue" evidence="1">
    <location>
        <position position="1"/>
    </location>
</feature>
<evidence type="ECO:0000313" key="1">
    <source>
        <dbReference type="EMBL" id="GJT30219.1"/>
    </source>
</evidence>
<gene>
    <name evidence="1" type="ORF">Tco_0910494</name>
</gene>